<comment type="caution">
    <text evidence="2">The sequence shown here is derived from an EMBL/GenBank/DDBJ whole genome shotgun (WGS) entry which is preliminary data.</text>
</comment>
<dbReference type="Proteomes" id="UP001628179">
    <property type="component" value="Unassembled WGS sequence"/>
</dbReference>
<dbReference type="InterPro" id="IPR056125">
    <property type="entry name" value="DUF7708"/>
</dbReference>
<organism evidence="2 3">
    <name type="scientific">Madurella fahalii</name>
    <dbReference type="NCBI Taxonomy" id="1157608"/>
    <lineage>
        <taxon>Eukaryota</taxon>
        <taxon>Fungi</taxon>
        <taxon>Dikarya</taxon>
        <taxon>Ascomycota</taxon>
        <taxon>Pezizomycotina</taxon>
        <taxon>Sordariomycetes</taxon>
        <taxon>Sordariomycetidae</taxon>
        <taxon>Sordariales</taxon>
        <taxon>Sordariales incertae sedis</taxon>
        <taxon>Madurella</taxon>
    </lineage>
</organism>
<dbReference type="EMBL" id="BAAFSV010000001">
    <property type="protein sequence ID" value="GAB1312438.1"/>
    <property type="molecule type" value="Genomic_DNA"/>
</dbReference>
<sequence length="532" mass="59264">MDTEELDPALHRVVRRYSLIVAEERPSDPLSQALGANARHEIAEERRQREESWSTWLQSQGCYTDHALLRLDRAKQGIAKRWKAFNTEHADLQLDEMFNEDQDPPRIGGLLRAAQDAEAAWEHKKGSGVGKIKSAIENFMNTMDNHSYLFSIVPRDDKYTCLITGVLTSITKAFVNHKKIAELFSEALEKIAKDLATVGSSVRVSDTPEMRLLVVELYVAVFSLLFDAMDWYGVRKRRFTKSFRLDYAEDILKNTEKVQEALGRIRLKAEQATQFTVRDTYQAVQDTYRGLQSMVESAVNSAVESATEKVAERLLAAAEKSRKDFFAPTAALKDVNENLKLILGQNATRTLIANGQAQQVSGASDAAFFYTRAEIQEMSAPYLKPYFEDGRSEALRSSGAISKSYLPSEVAHKMTKWMGDSSSSLLWVEGPAAFSPAERQLSAAAVLLCEVALEGENPVPCVSFTPKRTYAAEEPGGMSRQEKVLIAMLYSLAGQLIQILPEELNAAAQIFETHVFASLDGSLPAHPLPWIS</sequence>
<dbReference type="RefSeq" id="XP_070914171.1">
    <property type="nucleotide sequence ID" value="XM_071058070.1"/>
</dbReference>
<dbReference type="Pfam" id="PF24809">
    <property type="entry name" value="DUF7708"/>
    <property type="match status" value="1"/>
</dbReference>
<name>A0ABQ0G3U3_9PEZI</name>
<gene>
    <name evidence="2" type="ORF">MFIFM68171_02648</name>
</gene>
<keyword evidence="3" id="KW-1185">Reference proteome</keyword>
<protein>
    <submittedName>
        <fullName evidence="2">Exocyst complex component Sec10</fullName>
    </submittedName>
</protein>
<evidence type="ECO:0000259" key="1">
    <source>
        <dbReference type="Pfam" id="PF24809"/>
    </source>
</evidence>
<reference evidence="2 3" key="1">
    <citation type="submission" date="2024-09" db="EMBL/GenBank/DDBJ databases">
        <title>Itraconazole resistance in Madurella fahalii resulting from another homologue of gene encoding cytochrome P450 14-alpha sterol demethylase (CYP51).</title>
        <authorList>
            <person name="Yoshioka I."/>
            <person name="Fahal A.H."/>
            <person name="Kaneko S."/>
            <person name="Yaguchi T."/>
        </authorList>
    </citation>
    <scope>NUCLEOTIDE SEQUENCE [LARGE SCALE GENOMIC DNA]</scope>
    <source>
        <strain evidence="2 3">IFM 68171</strain>
    </source>
</reference>
<evidence type="ECO:0000313" key="2">
    <source>
        <dbReference type="EMBL" id="GAB1312438.1"/>
    </source>
</evidence>
<evidence type="ECO:0000313" key="3">
    <source>
        <dbReference type="Proteomes" id="UP001628179"/>
    </source>
</evidence>
<feature type="domain" description="DUF7708" evidence="1">
    <location>
        <begin position="137"/>
        <end position="274"/>
    </location>
</feature>
<accession>A0ABQ0G3U3</accession>
<dbReference type="GeneID" id="98173393"/>
<proteinExistence type="predicted"/>